<comment type="function">
    <text evidence="11">Transcription factor.</text>
</comment>
<evidence type="ECO:0000256" key="12">
    <source>
        <dbReference type="SAM" id="Coils"/>
    </source>
</evidence>
<keyword evidence="4 9" id="KW-0371">Homeobox</keyword>
<dbReference type="SMART" id="SM00389">
    <property type="entry name" value="HOX"/>
    <property type="match status" value="1"/>
</dbReference>
<feature type="DNA-binding region" description="Homeobox" evidence="9">
    <location>
        <begin position="146"/>
        <end position="205"/>
    </location>
</feature>
<comment type="similarity">
    <text evidence="7 11">Belongs to the HD-ZIP homeobox family. Class I subfamily.</text>
</comment>
<comment type="caution">
    <text evidence="15">The sequence shown here is derived from an EMBL/GenBank/DDBJ whole genome shotgun (WGS) entry which is preliminary data.</text>
</comment>
<comment type="function">
    <text evidence="8">Probable transcription factor that binds to the DNA sequence 5'-CAAT[AT]ATTG-3'.</text>
</comment>
<evidence type="ECO:0000256" key="8">
    <source>
        <dbReference type="ARBA" id="ARBA00054470"/>
    </source>
</evidence>
<dbReference type="GO" id="GO:0009414">
    <property type="term" value="P:response to water deprivation"/>
    <property type="evidence" value="ECO:0007669"/>
    <property type="project" value="UniProtKB-ARBA"/>
</dbReference>
<dbReference type="PANTHER" id="PTHR24326">
    <property type="entry name" value="HOMEOBOX-LEUCINE ZIPPER PROTEIN"/>
    <property type="match status" value="1"/>
</dbReference>
<sequence>MSLVSTRHTTVCHTRDVTPPLMQLGHDTAISSLPATAYAVVLTHGETVMDAAKKQAERRPGKRWAKGKSPTPAAAIGYKAPSPQLTTRLAIHLNQLPGFEKKQIWSFGCFALLQGAVGSGMVSEEQSVAEEGDCCSWMEAEEGKDGERRRKRFSQEQIKSLETMFETQTKLEPPQKLRLAGELGLQPRQVAIWFQNKRARWKAKQLEREYRKLKAEYDALLSSFDGLKKEKQLLLQQVRELSEMMEKAEEGSNRDGIKQAEHGLCAGGQPANSSLIVTEEPQFCSTATNWPSDQFLCSNPQWWEFWSSE</sequence>
<dbReference type="OrthoDB" id="6159439at2759"/>
<keyword evidence="6 9" id="KW-0539">Nucleus</keyword>
<evidence type="ECO:0000256" key="9">
    <source>
        <dbReference type="PROSITE-ProRule" id="PRU00108"/>
    </source>
</evidence>
<evidence type="ECO:0000256" key="2">
    <source>
        <dbReference type="ARBA" id="ARBA00023015"/>
    </source>
</evidence>
<feature type="region of interest" description="Disordered" evidence="13">
    <location>
        <begin position="54"/>
        <end position="76"/>
    </location>
</feature>
<dbReference type="GO" id="GO:0000976">
    <property type="term" value="F:transcription cis-regulatory region binding"/>
    <property type="evidence" value="ECO:0007669"/>
    <property type="project" value="UniProtKB-ARBA"/>
</dbReference>
<dbReference type="GO" id="GO:0009725">
    <property type="term" value="P:response to hormone"/>
    <property type="evidence" value="ECO:0007669"/>
    <property type="project" value="UniProtKB-ARBA"/>
</dbReference>
<evidence type="ECO:0000256" key="10">
    <source>
        <dbReference type="RuleBase" id="RU000682"/>
    </source>
</evidence>
<evidence type="ECO:0000256" key="4">
    <source>
        <dbReference type="ARBA" id="ARBA00023155"/>
    </source>
</evidence>
<dbReference type="FunFam" id="1.10.10.60:FF:000293">
    <property type="entry name" value="Homeobox-leucine zipper protein ATHB-7"/>
    <property type="match status" value="1"/>
</dbReference>
<dbReference type="GO" id="GO:0000981">
    <property type="term" value="F:DNA-binding transcription factor activity, RNA polymerase II-specific"/>
    <property type="evidence" value="ECO:0007669"/>
    <property type="project" value="UniProtKB-UniRule"/>
</dbReference>
<keyword evidence="3 9" id="KW-0238">DNA-binding</keyword>
<evidence type="ECO:0000256" key="13">
    <source>
        <dbReference type="SAM" id="MobiDB-lite"/>
    </source>
</evidence>
<reference evidence="15 16" key="1">
    <citation type="submission" date="2020-08" db="EMBL/GenBank/DDBJ databases">
        <title>Plant Genome Project.</title>
        <authorList>
            <person name="Zhang R.-G."/>
        </authorList>
    </citation>
    <scope>NUCLEOTIDE SEQUENCE [LARGE SCALE GENOMIC DNA]</scope>
    <source>
        <tissue evidence="15">Rhizome</tissue>
    </source>
</reference>
<proteinExistence type="inferred from homology"/>
<name>A0A8J5FZ35_ZINOF</name>
<dbReference type="InterPro" id="IPR003106">
    <property type="entry name" value="Leu_zip_homeo"/>
</dbReference>
<dbReference type="GO" id="GO:0033993">
    <property type="term" value="P:response to lipid"/>
    <property type="evidence" value="ECO:0007669"/>
    <property type="project" value="UniProtKB-ARBA"/>
</dbReference>
<dbReference type="Proteomes" id="UP000734854">
    <property type="component" value="Unassembled WGS sequence"/>
</dbReference>
<dbReference type="Pfam" id="PF02183">
    <property type="entry name" value="HALZ"/>
    <property type="match status" value="1"/>
</dbReference>
<keyword evidence="16" id="KW-1185">Reference proteome</keyword>
<organism evidence="15 16">
    <name type="scientific">Zingiber officinale</name>
    <name type="common">Ginger</name>
    <name type="synonym">Amomum zingiber</name>
    <dbReference type="NCBI Taxonomy" id="94328"/>
    <lineage>
        <taxon>Eukaryota</taxon>
        <taxon>Viridiplantae</taxon>
        <taxon>Streptophyta</taxon>
        <taxon>Embryophyta</taxon>
        <taxon>Tracheophyta</taxon>
        <taxon>Spermatophyta</taxon>
        <taxon>Magnoliopsida</taxon>
        <taxon>Liliopsida</taxon>
        <taxon>Zingiberales</taxon>
        <taxon>Zingiberaceae</taxon>
        <taxon>Zingiber</taxon>
    </lineage>
</organism>
<dbReference type="PANTHER" id="PTHR24326:SF122">
    <property type="entry name" value="HOMEOBOX-LEUCINE ZIPPER PROTEIN HOX6"/>
    <property type="match status" value="1"/>
</dbReference>
<dbReference type="GO" id="GO:0045893">
    <property type="term" value="P:positive regulation of DNA-templated transcription"/>
    <property type="evidence" value="ECO:0007669"/>
    <property type="project" value="TreeGrafter"/>
</dbReference>
<evidence type="ECO:0000313" key="15">
    <source>
        <dbReference type="EMBL" id="KAG6494879.1"/>
    </source>
</evidence>
<dbReference type="CDD" id="cd00086">
    <property type="entry name" value="homeodomain"/>
    <property type="match status" value="1"/>
</dbReference>
<evidence type="ECO:0000256" key="5">
    <source>
        <dbReference type="ARBA" id="ARBA00023163"/>
    </source>
</evidence>
<dbReference type="PROSITE" id="PS50071">
    <property type="entry name" value="HOMEOBOX_2"/>
    <property type="match status" value="1"/>
</dbReference>
<dbReference type="EMBL" id="JACMSC010000012">
    <property type="protein sequence ID" value="KAG6494879.1"/>
    <property type="molecule type" value="Genomic_DNA"/>
</dbReference>
<dbReference type="InterPro" id="IPR045224">
    <property type="entry name" value="HDZip_class_I_plant"/>
</dbReference>
<dbReference type="InterPro" id="IPR017970">
    <property type="entry name" value="Homeobox_CS"/>
</dbReference>
<feature type="domain" description="Homeobox" evidence="14">
    <location>
        <begin position="144"/>
        <end position="204"/>
    </location>
</feature>
<feature type="coiled-coil region" evidence="12">
    <location>
        <begin position="196"/>
        <end position="251"/>
    </location>
</feature>
<comment type="subcellular location">
    <subcellularLocation>
        <location evidence="1 9 10">Nucleus</location>
    </subcellularLocation>
</comment>
<dbReference type="AlphaFoldDB" id="A0A8J5FZ35"/>
<protein>
    <recommendedName>
        <fullName evidence="11">Homeobox-leucine zipper protein</fullName>
    </recommendedName>
    <alternativeName>
        <fullName evidence="11">HD-ZIP protein</fullName>
    </alternativeName>
    <alternativeName>
        <fullName evidence="11">Homeodomain transcription factor</fullName>
    </alternativeName>
</protein>
<dbReference type="Pfam" id="PF00046">
    <property type="entry name" value="Homeodomain"/>
    <property type="match status" value="1"/>
</dbReference>
<evidence type="ECO:0000256" key="11">
    <source>
        <dbReference type="RuleBase" id="RU369038"/>
    </source>
</evidence>
<accession>A0A8J5FZ35</accession>
<evidence type="ECO:0000256" key="3">
    <source>
        <dbReference type="ARBA" id="ARBA00023125"/>
    </source>
</evidence>
<evidence type="ECO:0000256" key="7">
    <source>
        <dbReference type="ARBA" id="ARBA00025748"/>
    </source>
</evidence>
<evidence type="ECO:0000256" key="6">
    <source>
        <dbReference type="ARBA" id="ARBA00023242"/>
    </source>
</evidence>
<gene>
    <name evidence="15" type="ORF">ZIOFF_042662</name>
</gene>
<keyword evidence="5 11" id="KW-0804">Transcription</keyword>
<keyword evidence="12" id="KW-0175">Coiled coil</keyword>
<dbReference type="GO" id="GO:0005634">
    <property type="term" value="C:nucleus"/>
    <property type="evidence" value="ECO:0007669"/>
    <property type="project" value="UniProtKB-SubCell"/>
</dbReference>
<evidence type="ECO:0000313" key="16">
    <source>
        <dbReference type="Proteomes" id="UP000734854"/>
    </source>
</evidence>
<evidence type="ECO:0000256" key="1">
    <source>
        <dbReference type="ARBA" id="ARBA00004123"/>
    </source>
</evidence>
<dbReference type="PROSITE" id="PS00027">
    <property type="entry name" value="HOMEOBOX_1"/>
    <property type="match status" value="1"/>
</dbReference>
<evidence type="ECO:0000259" key="14">
    <source>
        <dbReference type="PROSITE" id="PS50071"/>
    </source>
</evidence>
<keyword evidence="2 11" id="KW-0805">Transcription regulation</keyword>
<dbReference type="InterPro" id="IPR001356">
    <property type="entry name" value="HD"/>
</dbReference>